<evidence type="ECO:0000313" key="15">
    <source>
        <dbReference type="Proteomes" id="UP000016922"/>
    </source>
</evidence>
<evidence type="ECO:0000256" key="1">
    <source>
        <dbReference type="ARBA" id="ARBA00003474"/>
    </source>
</evidence>
<dbReference type="InterPro" id="IPR044248">
    <property type="entry name" value="DPH3/4-like"/>
</dbReference>
<dbReference type="GO" id="GO:0017183">
    <property type="term" value="P:protein histidyl modification to diphthamide"/>
    <property type="evidence" value="ECO:0007669"/>
    <property type="project" value="UniProtKB-UniPathway"/>
</dbReference>
<comment type="subcellular location">
    <subcellularLocation>
        <location evidence="3">Cytoplasm</location>
    </subcellularLocation>
    <subcellularLocation>
        <location evidence="2">Nucleus</location>
    </subcellularLocation>
</comment>
<dbReference type="PROSITE" id="PS50076">
    <property type="entry name" value="DNAJ_2"/>
    <property type="match status" value="1"/>
</dbReference>
<feature type="domain" description="DPH-type MB" evidence="13">
    <location>
        <begin position="103"/>
        <end position="165"/>
    </location>
</feature>
<keyword evidence="7" id="KW-0963">Cytoplasm</keyword>
<keyword evidence="8" id="KW-0479">Metal-binding</keyword>
<evidence type="ECO:0000256" key="3">
    <source>
        <dbReference type="ARBA" id="ARBA00004496"/>
    </source>
</evidence>
<dbReference type="Gene3D" id="3.10.660.10">
    <property type="entry name" value="DPH Zinc finger"/>
    <property type="match status" value="1"/>
</dbReference>
<evidence type="ECO:0000259" key="12">
    <source>
        <dbReference type="PROSITE" id="PS50076"/>
    </source>
</evidence>
<accession>S3D482</accession>
<dbReference type="InterPro" id="IPR001623">
    <property type="entry name" value="DnaJ_domain"/>
</dbReference>
<dbReference type="AlphaFoldDB" id="S3D482"/>
<dbReference type="Pfam" id="PF00226">
    <property type="entry name" value="DnaJ"/>
    <property type="match status" value="1"/>
</dbReference>
<dbReference type="Proteomes" id="UP000016922">
    <property type="component" value="Unassembled WGS sequence"/>
</dbReference>
<keyword evidence="9" id="KW-0862">Zinc</keyword>
<dbReference type="SMART" id="SM00271">
    <property type="entry name" value="DnaJ"/>
    <property type="match status" value="1"/>
</dbReference>
<evidence type="ECO:0000259" key="13">
    <source>
        <dbReference type="PROSITE" id="PS51074"/>
    </source>
</evidence>
<dbReference type="GO" id="GO:0005634">
    <property type="term" value="C:nucleus"/>
    <property type="evidence" value="ECO:0007669"/>
    <property type="project" value="UniProtKB-SubCell"/>
</dbReference>
<evidence type="ECO:0000256" key="4">
    <source>
        <dbReference type="ARBA" id="ARBA00005156"/>
    </source>
</evidence>
<dbReference type="STRING" id="1116229.S3D482"/>
<dbReference type="CDD" id="cd06257">
    <property type="entry name" value="DnaJ"/>
    <property type="match status" value="1"/>
</dbReference>
<evidence type="ECO:0000256" key="2">
    <source>
        <dbReference type="ARBA" id="ARBA00004123"/>
    </source>
</evidence>
<dbReference type="OrthoDB" id="445556at2759"/>
<dbReference type="HOGENOM" id="CLU_017633_7_0_1"/>
<protein>
    <recommendedName>
        <fullName evidence="6">Diphthamide biosynthesis protein 4</fullName>
    </recommendedName>
</protein>
<dbReference type="UniPathway" id="UPA00559"/>
<dbReference type="GeneID" id="19466811"/>
<feature type="domain" description="J" evidence="12">
    <location>
        <begin position="6"/>
        <end position="82"/>
    </location>
</feature>
<organism evidence="14 15">
    <name type="scientific">Glarea lozoyensis (strain ATCC 20868 / MF5171)</name>
    <dbReference type="NCBI Taxonomy" id="1116229"/>
    <lineage>
        <taxon>Eukaryota</taxon>
        <taxon>Fungi</taxon>
        <taxon>Dikarya</taxon>
        <taxon>Ascomycota</taxon>
        <taxon>Pezizomycotina</taxon>
        <taxon>Leotiomycetes</taxon>
        <taxon>Helotiales</taxon>
        <taxon>Helotiaceae</taxon>
        <taxon>Glarea</taxon>
    </lineage>
</organism>
<evidence type="ECO:0000313" key="14">
    <source>
        <dbReference type="EMBL" id="EPE32625.1"/>
    </source>
</evidence>
<dbReference type="InterPro" id="IPR036869">
    <property type="entry name" value="J_dom_sf"/>
</dbReference>
<dbReference type="GO" id="GO:0005737">
    <property type="term" value="C:cytoplasm"/>
    <property type="evidence" value="ECO:0007669"/>
    <property type="project" value="UniProtKB-SubCell"/>
</dbReference>
<evidence type="ECO:0000256" key="11">
    <source>
        <dbReference type="ARBA" id="ARBA00023242"/>
    </source>
</evidence>
<dbReference type="EMBL" id="KE145359">
    <property type="protein sequence ID" value="EPE32625.1"/>
    <property type="molecule type" value="Genomic_DNA"/>
</dbReference>
<evidence type="ECO:0000256" key="10">
    <source>
        <dbReference type="ARBA" id="ARBA00023004"/>
    </source>
</evidence>
<comment type="similarity">
    <text evidence="5">Belongs to the DPH4 family.</text>
</comment>
<dbReference type="OMA" id="IIGCRGC"/>
<reference evidence="14 15" key="1">
    <citation type="journal article" date="2013" name="BMC Genomics">
        <title>Genomics-driven discovery of the pneumocandin biosynthetic gene cluster in the fungus Glarea lozoyensis.</title>
        <authorList>
            <person name="Chen L."/>
            <person name="Yue Q."/>
            <person name="Zhang X."/>
            <person name="Xiang M."/>
            <person name="Wang C."/>
            <person name="Li S."/>
            <person name="Che Y."/>
            <person name="Ortiz-Lopez F.J."/>
            <person name="Bills G.F."/>
            <person name="Liu X."/>
            <person name="An Z."/>
        </authorList>
    </citation>
    <scope>NUCLEOTIDE SEQUENCE [LARGE SCALE GENOMIC DNA]</scope>
    <source>
        <strain evidence="15">ATCC 20868 / MF5171</strain>
    </source>
</reference>
<comment type="function">
    <text evidence="1">Required for the first step of diphthamide biosynthesis, the transfer of 3-amino-3-carboxypropyl from S-adenosyl-L-methionine to a histidine residue. Diphthamide is a post-translational modification of histidine which occurs in elongation factor 2.</text>
</comment>
<dbReference type="KEGG" id="glz:GLAREA_07759"/>
<gene>
    <name evidence="14" type="ORF">GLAREA_07759</name>
</gene>
<dbReference type="eggNOG" id="KOG0714">
    <property type="taxonomic scope" value="Eukaryota"/>
</dbReference>
<evidence type="ECO:0000256" key="8">
    <source>
        <dbReference type="ARBA" id="ARBA00022723"/>
    </source>
</evidence>
<dbReference type="Pfam" id="PF05207">
    <property type="entry name" value="Zn_ribbon_CSL"/>
    <property type="match status" value="1"/>
</dbReference>
<dbReference type="PROSITE" id="PS51074">
    <property type="entry name" value="DPH_MB"/>
    <property type="match status" value="1"/>
</dbReference>
<evidence type="ECO:0000256" key="5">
    <source>
        <dbReference type="ARBA" id="ARBA00006169"/>
    </source>
</evidence>
<dbReference type="GO" id="GO:0046872">
    <property type="term" value="F:metal ion binding"/>
    <property type="evidence" value="ECO:0007669"/>
    <property type="project" value="UniProtKB-KW"/>
</dbReference>
<evidence type="ECO:0000256" key="7">
    <source>
        <dbReference type="ARBA" id="ARBA00022490"/>
    </source>
</evidence>
<proteinExistence type="inferred from homology"/>
<dbReference type="SUPFAM" id="SSF46565">
    <property type="entry name" value="Chaperone J-domain"/>
    <property type="match status" value="1"/>
</dbReference>
<evidence type="ECO:0000256" key="6">
    <source>
        <dbReference type="ARBA" id="ARBA00021797"/>
    </source>
</evidence>
<dbReference type="InterPro" id="IPR036671">
    <property type="entry name" value="DPH_MB_sf"/>
</dbReference>
<name>S3D482_GLAL2</name>
<dbReference type="SUPFAM" id="SSF144217">
    <property type="entry name" value="CSL zinc finger"/>
    <property type="match status" value="1"/>
</dbReference>
<dbReference type="PANTHER" id="PTHR21454">
    <property type="entry name" value="DPH3 HOMOLOG-RELATED"/>
    <property type="match status" value="1"/>
</dbReference>
<dbReference type="InterPro" id="IPR007872">
    <property type="entry name" value="DPH_MB_dom"/>
</dbReference>
<evidence type="ECO:0000256" key="9">
    <source>
        <dbReference type="ARBA" id="ARBA00022833"/>
    </source>
</evidence>
<comment type="pathway">
    <text evidence="4">Protein modification; peptidyl-diphthamide biosynthesis.</text>
</comment>
<keyword evidence="15" id="KW-1185">Reference proteome</keyword>
<keyword evidence="11" id="KW-0539">Nucleus</keyword>
<dbReference type="RefSeq" id="XP_008080637.1">
    <property type="nucleotide sequence ID" value="XM_008082446.1"/>
</dbReference>
<sequence length="190" mass="21367">MSQTPTHYEVLDLPDGIRKTAIIPKQTLRTAYRRALLRNHPDKSSTTQPTKNAGRVYSIDQISEAFNVLIDARSRADYDKDLELQGQTNDIGGVGNQQNFHTGIETMDLDDLETEEGQGIWYRGCRCGETRGFLIVQRELEEAVDDGEIDVGCRGCSLWLKVLFAVIDIGDRDSDDDDPKFESPGLLKKF</sequence>
<dbReference type="PANTHER" id="PTHR21454:SF46">
    <property type="entry name" value="DIPHTHAMIDE BIOSYNTHESIS PROTEIN 4"/>
    <property type="match status" value="1"/>
</dbReference>
<keyword evidence="10" id="KW-0408">Iron</keyword>
<dbReference type="Gene3D" id="1.10.287.110">
    <property type="entry name" value="DnaJ domain"/>
    <property type="match status" value="1"/>
</dbReference>